<dbReference type="Proteomes" id="UP000011701">
    <property type="component" value="Chromosome"/>
</dbReference>
<dbReference type="RefSeq" id="WP_002674848.1">
    <property type="nucleotide sequence ID" value="NZ_CM001797.1"/>
</dbReference>
<gene>
    <name evidence="1" type="ORF">HMPREF9723_00398</name>
</gene>
<dbReference type="HOGENOM" id="CLU_1703449_0_0_12"/>
<evidence type="ECO:0008006" key="2">
    <source>
        <dbReference type="Google" id="ProtNLM"/>
    </source>
</evidence>
<comment type="caution">
    <text evidence="1">The sequence shown here is derived from an EMBL/GenBank/DDBJ whole genome shotgun (WGS) entry which is preliminary data.</text>
</comment>
<dbReference type="PROSITE" id="PS51257">
    <property type="entry name" value="PROKAR_LIPOPROTEIN"/>
    <property type="match status" value="1"/>
</dbReference>
<sequence>MIRKYVYFFVVIFCCLSISCINERCISYDKENDIILVSKILLQYDFYRVLVEGNELILYERYKRNISDQSSLYGFREVNRVEIPKEVRDKKFFQKLIHIEKREDSLYYVEYRSISGINIGILFTENRKINIDGLQLLERLHGSSWNRVMYFESY</sequence>
<dbReference type="EMBL" id="AGDY01000003">
    <property type="protein sequence ID" value="EMB24319.1"/>
    <property type="molecule type" value="Genomic_DNA"/>
</dbReference>
<evidence type="ECO:0000313" key="1">
    <source>
        <dbReference type="EMBL" id="EMB24319.1"/>
    </source>
</evidence>
<reference evidence="1" key="1">
    <citation type="submission" date="2012-01" db="EMBL/GenBank/DDBJ databases">
        <title>The Genome Sequence of Treponema denticola OTK.</title>
        <authorList>
            <consortium name="The Broad Institute Genome Sequencing Platform"/>
            <person name="Earl A."/>
            <person name="Ward D."/>
            <person name="Feldgarden M."/>
            <person name="Gevers D."/>
            <person name="Blanton J.M."/>
            <person name="Fenno C.J."/>
            <person name="Baranova O.V."/>
            <person name="Mathney J."/>
            <person name="Dewhirst F.E."/>
            <person name="Izard J."/>
            <person name="Young S.K."/>
            <person name="Zeng Q."/>
            <person name="Gargeya S."/>
            <person name="Fitzgerald M."/>
            <person name="Haas B."/>
            <person name="Abouelleil A."/>
            <person name="Alvarado L."/>
            <person name="Arachchi H.M."/>
            <person name="Berlin A."/>
            <person name="Chapman S.B."/>
            <person name="Gearin G."/>
            <person name="Goldberg J."/>
            <person name="Griggs A."/>
            <person name="Gujja S."/>
            <person name="Hansen M."/>
            <person name="Heiman D."/>
            <person name="Howarth C."/>
            <person name="Larimer J."/>
            <person name="Lui A."/>
            <person name="MacDonald P.J.P."/>
            <person name="McCowen C."/>
            <person name="Montmayeur A."/>
            <person name="Murphy C."/>
            <person name="Neiman D."/>
            <person name="Pearson M."/>
            <person name="Priest M."/>
            <person name="Roberts A."/>
            <person name="Saif S."/>
            <person name="Shea T."/>
            <person name="Sisk P."/>
            <person name="Stolte C."/>
            <person name="Sykes S."/>
            <person name="Wortman J."/>
            <person name="Nusbaum C."/>
            <person name="Birren B."/>
        </authorList>
    </citation>
    <scope>NUCLEOTIDE SEQUENCE [LARGE SCALE GENOMIC DNA]</scope>
    <source>
        <strain evidence="1">OTK</strain>
    </source>
</reference>
<name>A0A0F6MT23_TREDN</name>
<dbReference type="AlphaFoldDB" id="A0A0F6MT23"/>
<proteinExistence type="predicted"/>
<dbReference type="PATRIC" id="fig|999434.4.peg.419"/>
<protein>
    <recommendedName>
        <fullName evidence="2">Lipoprotein</fullName>
    </recommendedName>
</protein>
<accession>A0A0F6MT23</accession>
<organism evidence="1">
    <name type="scientific">Treponema denticola OTK</name>
    <dbReference type="NCBI Taxonomy" id="999434"/>
    <lineage>
        <taxon>Bacteria</taxon>
        <taxon>Pseudomonadati</taxon>
        <taxon>Spirochaetota</taxon>
        <taxon>Spirochaetia</taxon>
        <taxon>Spirochaetales</taxon>
        <taxon>Treponemataceae</taxon>
        <taxon>Treponema</taxon>
    </lineage>
</organism>